<evidence type="ECO:0000313" key="2">
    <source>
        <dbReference type="EMBL" id="PRE49032.1"/>
    </source>
</evidence>
<gene>
    <name evidence="2" type="ORF">C6P99_13520</name>
</gene>
<accession>A0AB37AT03</accession>
<feature type="compositionally biased region" description="Polar residues" evidence="1">
    <location>
        <begin position="86"/>
        <end position="99"/>
    </location>
</feature>
<reference evidence="2 3" key="1">
    <citation type="submission" date="2018-03" db="EMBL/GenBank/DDBJ databases">
        <authorList>
            <person name="Nguyen K."/>
            <person name="Fouts D."/>
            <person name="Sutton G."/>
        </authorList>
    </citation>
    <scope>NUCLEOTIDE SEQUENCE [LARGE SCALE GENOMIC DNA]</scope>
    <source>
        <strain evidence="2 3">AU14328</strain>
    </source>
</reference>
<dbReference type="AlphaFoldDB" id="A0AB37AT03"/>
<proteinExistence type="predicted"/>
<evidence type="ECO:0000256" key="1">
    <source>
        <dbReference type="SAM" id="MobiDB-lite"/>
    </source>
</evidence>
<dbReference type="EMBL" id="PVFR01000039">
    <property type="protein sequence ID" value="PRE49032.1"/>
    <property type="molecule type" value="Genomic_DNA"/>
</dbReference>
<comment type="caution">
    <text evidence="2">The sequence shown here is derived from an EMBL/GenBank/DDBJ whole genome shotgun (WGS) entry which is preliminary data.</text>
</comment>
<feature type="compositionally biased region" description="Basic and acidic residues" evidence="1">
    <location>
        <begin position="69"/>
        <end position="81"/>
    </location>
</feature>
<feature type="region of interest" description="Disordered" evidence="1">
    <location>
        <begin position="1"/>
        <end position="45"/>
    </location>
</feature>
<name>A0AB37AT03_9BURK</name>
<feature type="compositionally biased region" description="Basic and acidic residues" evidence="1">
    <location>
        <begin position="23"/>
        <end position="33"/>
    </location>
</feature>
<sequence length="99" mass="10765">MNAAARSAATCGSIGRRSAFGPWRDRGRRDGAHRTAVGAGTMRRRATRRGRAWLVAGFRSSRASNGNRTTRDRSSVRDRFVDTPIETRSAQTAAALSDT</sequence>
<dbReference type="Proteomes" id="UP000237811">
    <property type="component" value="Unassembled WGS sequence"/>
</dbReference>
<protein>
    <submittedName>
        <fullName evidence="2">Uncharacterized protein</fullName>
    </submittedName>
</protein>
<organism evidence="2 3">
    <name type="scientific">Burkholderia multivorans</name>
    <dbReference type="NCBI Taxonomy" id="87883"/>
    <lineage>
        <taxon>Bacteria</taxon>
        <taxon>Pseudomonadati</taxon>
        <taxon>Pseudomonadota</taxon>
        <taxon>Betaproteobacteria</taxon>
        <taxon>Burkholderiales</taxon>
        <taxon>Burkholderiaceae</taxon>
        <taxon>Burkholderia</taxon>
        <taxon>Burkholderia cepacia complex</taxon>
    </lineage>
</organism>
<evidence type="ECO:0000313" key="3">
    <source>
        <dbReference type="Proteomes" id="UP000237811"/>
    </source>
</evidence>
<feature type="region of interest" description="Disordered" evidence="1">
    <location>
        <begin position="62"/>
        <end position="99"/>
    </location>
</feature>